<dbReference type="EMBL" id="CAVMJV010000008">
    <property type="protein sequence ID" value="CAK5038283.1"/>
    <property type="molecule type" value="Genomic_DNA"/>
</dbReference>
<accession>A0ACB0YAI6</accession>
<reference evidence="1" key="1">
    <citation type="submission" date="2023-11" db="EMBL/GenBank/DDBJ databases">
        <authorList>
            <person name="Poullet M."/>
        </authorList>
    </citation>
    <scope>NUCLEOTIDE SEQUENCE</scope>
    <source>
        <strain evidence="1">E1834</strain>
    </source>
</reference>
<dbReference type="Proteomes" id="UP001497535">
    <property type="component" value="Unassembled WGS sequence"/>
</dbReference>
<evidence type="ECO:0000313" key="2">
    <source>
        <dbReference type="Proteomes" id="UP001497535"/>
    </source>
</evidence>
<gene>
    <name evidence="1" type="ORF">MENTE1834_LOCUS9594</name>
</gene>
<keyword evidence="2" id="KW-1185">Reference proteome</keyword>
<evidence type="ECO:0000313" key="1">
    <source>
        <dbReference type="EMBL" id="CAK5038283.1"/>
    </source>
</evidence>
<name>A0ACB0YAI6_MELEN</name>
<sequence length="91" mass="11234">MVEKNKRKPLDRTEKMKFNPFYLYFKRLDGKLQLKLEKYLINPFLTEGEFEEHRTKMLNQYMTIKGNDYVHYNNYLPQQRVHITIHVKLIL</sequence>
<protein>
    <submittedName>
        <fullName evidence="1">Uncharacterized protein</fullName>
    </submittedName>
</protein>
<organism evidence="1 2">
    <name type="scientific">Meloidogyne enterolobii</name>
    <name type="common">Root-knot nematode worm</name>
    <name type="synonym">Meloidogyne mayaguensis</name>
    <dbReference type="NCBI Taxonomy" id="390850"/>
    <lineage>
        <taxon>Eukaryota</taxon>
        <taxon>Metazoa</taxon>
        <taxon>Ecdysozoa</taxon>
        <taxon>Nematoda</taxon>
        <taxon>Chromadorea</taxon>
        <taxon>Rhabditida</taxon>
        <taxon>Tylenchina</taxon>
        <taxon>Tylenchomorpha</taxon>
        <taxon>Tylenchoidea</taxon>
        <taxon>Meloidogynidae</taxon>
        <taxon>Meloidogyninae</taxon>
        <taxon>Meloidogyne</taxon>
    </lineage>
</organism>
<comment type="caution">
    <text evidence="1">The sequence shown here is derived from an EMBL/GenBank/DDBJ whole genome shotgun (WGS) entry which is preliminary data.</text>
</comment>
<proteinExistence type="predicted"/>